<name>A0ABW7I640_9RHOB</name>
<dbReference type="Gene3D" id="2.30.110.10">
    <property type="entry name" value="Electron Transport, Fmn-binding Protein, Chain A"/>
    <property type="match status" value="1"/>
</dbReference>
<dbReference type="InterPro" id="IPR012349">
    <property type="entry name" value="Split_barrel_FMN-bd"/>
</dbReference>
<dbReference type="EMBL" id="JBIHMM010000001">
    <property type="protein sequence ID" value="MFH0253625.1"/>
    <property type="molecule type" value="Genomic_DNA"/>
</dbReference>
<proteinExistence type="predicted"/>
<gene>
    <name evidence="3" type="ORF">ACGRVM_06960</name>
</gene>
<sequence>MTPPDPRALRDAFGSFMTGVTVVTTREADGTPVGFTANSFASVSLDPPLLSVCPGKFLSSYESFAACTRFAVSILAEGQEDVSNIFARFKGDRFAEVAHRSDLHGNPLIYGAAAHFSCTLHQRIEAGDHSILIGRVDAFEHAKTRGLGYVAGRYFSLGAEREALANMGGGAVCGAIVEAGGAVLLERTPSGLRPPQMVPTDRRTVLDQLRTALEALGLCARIGRAYSVFTDARSGTHYSYFLARQDESAPLPEGLVAIPVSELAAQSYASPAIATMMTRFALEAGTRSFGLYLGDADDGAVHDMMERV</sequence>
<evidence type="ECO:0000313" key="4">
    <source>
        <dbReference type="Proteomes" id="UP001607157"/>
    </source>
</evidence>
<feature type="domain" description="Flavin reductase like" evidence="2">
    <location>
        <begin position="13"/>
        <end position="156"/>
    </location>
</feature>
<organism evidence="3 4">
    <name type="scientific">Roseovarius aquimarinus</name>
    <dbReference type="NCBI Taxonomy" id="1229156"/>
    <lineage>
        <taxon>Bacteria</taxon>
        <taxon>Pseudomonadati</taxon>
        <taxon>Pseudomonadota</taxon>
        <taxon>Alphaproteobacteria</taxon>
        <taxon>Rhodobacterales</taxon>
        <taxon>Roseobacteraceae</taxon>
        <taxon>Roseovarius</taxon>
    </lineage>
</organism>
<accession>A0ABW7I640</accession>
<dbReference type="PANTHER" id="PTHR30466:SF1">
    <property type="entry name" value="FMN REDUCTASE (NADH) RUTF"/>
    <property type="match status" value="1"/>
</dbReference>
<reference evidence="3 4" key="1">
    <citation type="submission" date="2024-10" db="EMBL/GenBank/DDBJ databases">
        <authorList>
            <person name="Yang X.-N."/>
        </authorList>
    </citation>
    <scope>NUCLEOTIDE SEQUENCE [LARGE SCALE GENOMIC DNA]</scope>
    <source>
        <strain evidence="3 4">CAU 1059</strain>
    </source>
</reference>
<dbReference type="PANTHER" id="PTHR30466">
    <property type="entry name" value="FLAVIN REDUCTASE"/>
    <property type="match status" value="1"/>
</dbReference>
<dbReference type="RefSeq" id="WP_377172753.1">
    <property type="nucleotide sequence ID" value="NZ_JBHTJC010000005.1"/>
</dbReference>
<comment type="caution">
    <text evidence="3">The sequence shown here is derived from an EMBL/GenBank/DDBJ whole genome shotgun (WGS) entry which is preliminary data.</text>
</comment>
<evidence type="ECO:0000313" key="3">
    <source>
        <dbReference type="EMBL" id="MFH0253625.1"/>
    </source>
</evidence>
<keyword evidence="1 3" id="KW-0560">Oxidoreductase</keyword>
<dbReference type="EC" id="1.5.1.-" evidence="3"/>
<dbReference type="SMART" id="SM00903">
    <property type="entry name" value="Flavin_Reduct"/>
    <property type="match status" value="1"/>
</dbReference>
<evidence type="ECO:0000259" key="2">
    <source>
        <dbReference type="SMART" id="SM00903"/>
    </source>
</evidence>
<protein>
    <submittedName>
        <fullName evidence="3">Flavin reductase family protein</fullName>
        <ecNumber evidence="3">1.5.1.-</ecNumber>
    </submittedName>
</protein>
<dbReference type="InterPro" id="IPR050268">
    <property type="entry name" value="NADH-dep_flavin_reductase"/>
</dbReference>
<dbReference type="SUPFAM" id="SSF50475">
    <property type="entry name" value="FMN-binding split barrel"/>
    <property type="match status" value="1"/>
</dbReference>
<dbReference type="InterPro" id="IPR002563">
    <property type="entry name" value="Flavin_Rdtase-like_dom"/>
</dbReference>
<dbReference type="GO" id="GO:0016491">
    <property type="term" value="F:oxidoreductase activity"/>
    <property type="evidence" value="ECO:0007669"/>
    <property type="project" value="UniProtKB-KW"/>
</dbReference>
<dbReference type="Gene3D" id="3.90.79.10">
    <property type="entry name" value="Nucleoside Triphosphate Pyrophosphohydrolase"/>
    <property type="match status" value="1"/>
</dbReference>
<dbReference type="Proteomes" id="UP001607157">
    <property type="component" value="Unassembled WGS sequence"/>
</dbReference>
<dbReference type="Pfam" id="PF01613">
    <property type="entry name" value="Flavin_Reduct"/>
    <property type="match status" value="1"/>
</dbReference>
<keyword evidence="4" id="KW-1185">Reference proteome</keyword>
<evidence type="ECO:0000256" key="1">
    <source>
        <dbReference type="ARBA" id="ARBA00023002"/>
    </source>
</evidence>